<dbReference type="Gene3D" id="3.40.50.720">
    <property type="entry name" value="NAD(P)-binding Rossmann-like Domain"/>
    <property type="match status" value="1"/>
</dbReference>
<organism evidence="14 15">
    <name type="scientific">Megalurothrips usitatus</name>
    <name type="common">bean blossom thrips</name>
    <dbReference type="NCBI Taxonomy" id="439358"/>
    <lineage>
        <taxon>Eukaryota</taxon>
        <taxon>Metazoa</taxon>
        <taxon>Ecdysozoa</taxon>
        <taxon>Arthropoda</taxon>
        <taxon>Hexapoda</taxon>
        <taxon>Insecta</taxon>
        <taxon>Pterygota</taxon>
        <taxon>Neoptera</taxon>
        <taxon>Paraneoptera</taxon>
        <taxon>Thysanoptera</taxon>
        <taxon>Terebrantia</taxon>
        <taxon>Thripoidea</taxon>
        <taxon>Thripidae</taxon>
        <taxon>Megalurothrips</taxon>
    </lineage>
</organism>
<evidence type="ECO:0000256" key="10">
    <source>
        <dbReference type="RuleBase" id="RU363097"/>
    </source>
</evidence>
<evidence type="ECO:0000256" key="1">
    <source>
        <dbReference type="ARBA" id="ARBA00004141"/>
    </source>
</evidence>
<feature type="domain" description="Fatty acyl-CoA reductase C-terminal" evidence="12">
    <location>
        <begin position="376"/>
        <end position="468"/>
    </location>
</feature>
<evidence type="ECO:0000256" key="5">
    <source>
        <dbReference type="ARBA" id="ARBA00022857"/>
    </source>
</evidence>
<reference evidence="14" key="1">
    <citation type="submission" date="2022-12" db="EMBL/GenBank/DDBJ databases">
        <title>Chromosome-level genome assembly of the bean flower thrips Megalurothrips usitatus.</title>
        <authorList>
            <person name="Ma L."/>
            <person name="Liu Q."/>
            <person name="Li H."/>
            <person name="Cai W."/>
        </authorList>
    </citation>
    <scope>NUCLEOTIDE SEQUENCE</scope>
    <source>
        <strain evidence="14">Cailab_2022a</strain>
    </source>
</reference>
<keyword evidence="7 10" id="KW-0443">Lipid metabolism</keyword>
<protein>
    <recommendedName>
        <fullName evidence="10">Fatty acyl-CoA reductase</fullName>
        <ecNumber evidence="10">1.2.1.84</ecNumber>
    </recommendedName>
</protein>
<evidence type="ECO:0000313" key="14">
    <source>
        <dbReference type="EMBL" id="KAJ1527952.1"/>
    </source>
</evidence>
<dbReference type="SUPFAM" id="SSF51735">
    <property type="entry name" value="NAD(P)-binding Rossmann-fold domains"/>
    <property type="match status" value="1"/>
</dbReference>
<dbReference type="AlphaFoldDB" id="A0AAV7XRJ3"/>
<comment type="catalytic activity">
    <reaction evidence="9 10">
        <text>a long-chain fatty acyl-CoA + 2 NADPH + 2 H(+) = a long-chain primary fatty alcohol + 2 NADP(+) + CoA</text>
        <dbReference type="Rhea" id="RHEA:52716"/>
        <dbReference type="ChEBI" id="CHEBI:15378"/>
        <dbReference type="ChEBI" id="CHEBI:57287"/>
        <dbReference type="ChEBI" id="CHEBI:57783"/>
        <dbReference type="ChEBI" id="CHEBI:58349"/>
        <dbReference type="ChEBI" id="CHEBI:77396"/>
        <dbReference type="ChEBI" id="CHEBI:83139"/>
        <dbReference type="EC" id="1.2.1.84"/>
    </reaction>
</comment>
<comment type="similarity">
    <text evidence="2 10">Belongs to the fatty acyl-CoA reductase family.</text>
</comment>
<dbReference type="FunFam" id="3.40.50.720:FF:000143">
    <property type="entry name" value="Fatty acyl-CoA reductase"/>
    <property type="match status" value="1"/>
</dbReference>
<dbReference type="CDD" id="cd05236">
    <property type="entry name" value="FAR-N_SDR_e"/>
    <property type="match status" value="1"/>
</dbReference>
<keyword evidence="10" id="KW-0560">Oxidoreductase</keyword>
<keyword evidence="5 10" id="KW-0521">NADP</keyword>
<dbReference type="Proteomes" id="UP001075354">
    <property type="component" value="Chromosome 5"/>
</dbReference>
<dbReference type="GO" id="GO:0035336">
    <property type="term" value="P:long-chain fatty-acyl-CoA metabolic process"/>
    <property type="evidence" value="ECO:0007669"/>
    <property type="project" value="TreeGrafter"/>
</dbReference>
<dbReference type="InterPro" id="IPR013120">
    <property type="entry name" value="FAR_NAD-bd"/>
</dbReference>
<dbReference type="InterPro" id="IPR026055">
    <property type="entry name" value="FAR"/>
</dbReference>
<dbReference type="GO" id="GO:0016020">
    <property type="term" value="C:membrane"/>
    <property type="evidence" value="ECO:0007669"/>
    <property type="project" value="UniProtKB-SubCell"/>
</dbReference>
<keyword evidence="8 10" id="KW-0472">Membrane</keyword>
<evidence type="ECO:0000259" key="12">
    <source>
        <dbReference type="Pfam" id="PF03015"/>
    </source>
</evidence>
<accession>A0AAV7XRJ3</accession>
<feature type="transmembrane region" description="Helical" evidence="10">
    <location>
        <begin position="492"/>
        <end position="519"/>
    </location>
</feature>
<evidence type="ECO:0000256" key="4">
    <source>
        <dbReference type="ARBA" id="ARBA00022692"/>
    </source>
</evidence>
<dbReference type="PANTHER" id="PTHR11011">
    <property type="entry name" value="MALE STERILITY PROTEIN 2-RELATED"/>
    <property type="match status" value="1"/>
</dbReference>
<comment type="subcellular location">
    <subcellularLocation>
        <location evidence="1">Membrane</location>
        <topology evidence="1">Multi-pass membrane protein</topology>
    </subcellularLocation>
</comment>
<feature type="transmembrane region" description="Helical" evidence="10">
    <location>
        <begin position="368"/>
        <end position="390"/>
    </location>
</feature>
<evidence type="ECO:0000256" key="6">
    <source>
        <dbReference type="ARBA" id="ARBA00022989"/>
    </source>
</evidence>
<evidence type="ECO:0000259" key="13">
    <source>
        <dbReference type="Pfam" id="PF07993"/>
    </source>
</evidence>
<dbReference type="Pfam" id="PF07993">
    <property type="entry name" value="NAD_binding_4"/>
    <property type="match status" value="1"/>
</dbReference>
<evidence type="ECO:0000313" key="15">
    <source>
        <dbReference type="Proteomes" id="UP001075354"/>
    </source>
</evidence>
<dbReference type="InterPro" id="IPR036291">
    <property type="entry name" value="NAD(P)-bd_dom_sf"/>
</dbReference>
<keyword evidence="3 10" id="KW-0444">Lipid biosynthesis</keyword>
<evidence type="ECO:0000256" key="3">
    <source>
        <dbReference type="ARBA" id="ARBA00022516"/>
    </source>
</evidence>
<feature type="domain" description="Thioester reductase (TE)" evidence="13">
    <location>
        <begin position="33"/>
        <end position="304"/>
    </location>
</feature>
<evidence type="ECO:0000256" key="11">
    <source>
        <dbReference type="SAM" id="MobiDB-lite"/>
    </source>
</evidence>
<proteinExistence type="inferred from homology"/>
<dbReference type="PANTHER" id="PTHR11011:SF24">
    <property type="entry name" value="FATTY ACYL-COA REDUCTASE"/>
    <property type="match status" value="1"/>
</dbReference>
<feature type="region of interest" description="Disordered" evidence="11">
    <location>
        <begin position="1"/>
        <end position="20"/>
    </location>
</feature>
<keyword evidence="15" id="KW-1185">Reference proteome</keyword>
<dbReference type="Pfam" id="PF03015">
    <property type="entry name" value="Sterile"/>
    <property type="match status" value="1"/>
</dbReference>
<name>A0AAV7XRJ3_9NEOP</name>
<comment type="function">
    <text evidence="10">Catalyzes the reduction of fatty acyl-CoA to fatty alcohols.</text>
</comment>
<evidence type="ECO:0000256" key="8">
    <source>
        <dbReference type="ARBA" id="ARBA00023136"/>
    </source>
</evidence>
<dbReference type="GO" id="GO:0102965">
    <property type="term" value="F:alcohol-forming long-chain fatty acyl-CoA reductase activity"/>
    <property type="evidence" value="ECO:0007669"/>
    <property type="project" value="UniProtKB-EC"/>
</dbReference>
<dbReference type="GO" id="GO:0080019">
    <property type="term" value="F:alcohol-forming very long-chain fatty acyl-CoA reductase activity"/>
    <property type="evidence" value="ECO:0007669"/>
    <property type="project" value="InterPro"/>
</dbReference>
<dbReference type="EMBL" id="JAPTSV010000005">
    <property type="protein sequence ID" value="KAJ1527952.1"/>
    <property type="molecule type" value="Genomic_DNA"/>
</dbReference>
<comment type="caution">
    <text evidence="14">The sequence shown here is derived from an EMBL/GenBank/DDBJ whole genome shotgun (WGS) entry which is preliminary data.</text>
</comment>
<dbReference type="GO" id="GO:0005777">
    <property type="term" value="C:peroxisome"/>
    <property type="evidence" value="ECO:0007669"/>
    <property type="project" value="TreeGrafter"/>
</dbReference>
<evidence type="ECO:0000256" key="9">
    <source>
        <dbReference type="ARBA" id="ARBA00052530"/>
    </source>
</evidence>
<evidence type="ECO:0000256" key="2">
    <source>
        <dbReference type="ARBA" id="ARBA00005928"/>
    </source>
</evidence>
<gene>
    <name evidence="14" type="ORF">ONE63_007885</name>
</gene>
<dbReference type="CDD" id="cd09071">
    <property type="entry name" value="FAR_C"/>
    <property type="match status" value="1"/>
</dbReference>
<keyword evidence="4 10" id="KW-0812">Transmembrane</keyword>
<dbReference type="InterPro" id="IPR033640">
    <property type="entry name" value="FAR_C"/>
</dbReference>
<sequence>MSSKAKGMTESRPGSGPGRPRIADFFAGRHVLVTGATGFMGKVLVEKLLRSCPRLGGIFLLLRPKRGQDPQARVKDLLKSPLFSVLEERQPGLASRLLVAVSGDVSLPGLGLSPADRALLQDKVSVVFHGAATVRFDEPIVNAVVINVRGTREMAELAVGMKNLKAFVHVSTTYCNTDRKDIDEKVYPPHADWAKMISVVETQDSHQLDILTAKLLHRLPNTYTFTKSLGEHCIHSYRDKIPLVIFRPSIVISSVSEPVPGWMDNFHGPVGLMAAAGKGLVHIALADSEVVADYMPVDIAIKAVIVSAWERARGATKVDVPIYNCSSAAVKPVPMSRMVAMAKPLAAEVPFDNILWPPCALTTSSRTVLLLGTLLMHMIPAILIDAVLTLQGKRPRLWRIQRRIYAAQDSLAPFLLQSWTFRNANALALDAKIPAEDAADFKFDFRDVDEYAYFRNVAIGGRRYLLKERDEDLPKAKAHYDRMVMIDKMVRGLALALVLFWALRAELYMLPINAISFLLTL</sequence>
<evidence type="ECO:0000256" key="7">
    <source>
        <dbReference type="ARBA" id="ARBA00023098"/>
    </source>
</evidence>
<keyword evidence="6 10" id="KW-1133">Transmembrane helix</keyword>
<dbReference type="EC" id="1.2.1.84" evidence="10"/>